<reference evidence="5" key="1">
    <citation type="submission" date="2023-07" db="EMBL/GenBank/DDBJ databases">
        <title>Novel Mycoplasma species identified in domestic and wild animals.</title>
        <authorList>
            <person name="Volokhov D.V."/>
            <person name="Furtak V.A."/>
            <person name="Zagorodnyaya T.A."/>
        </authorList>
    </citation>
    <scope>NUCLEOTIDE SEQUENCE [LARGE SCALE GENOMIC DNA]</scope>
    <source>
        <strain evidence="5">92-19</strain>
    </source>
</reference>
<organism evidence="4 5">
    <name type="scientific">Paracholeplasma vituli</name>
    <dbReference type="NCBI Taxonomy" id="69473"/>
    <lineage>
        <taxon>Bacteria</taxon>
        <taxon>Bacillati</taxon>
        <taxon>Mycoplasmatota</taxon>
        <taxon>Mollicutes</taxon>
        <taxon>Acholeplasmatales</taxon>
        <taxon>Acholeplasmataceae</taxon>
        <taxon>Paracholeplasma</taxon>
    </lineage>
</organism>
<dbReference type="InterPro" id="IPR008183">
    <property type="entry name" value="Aldose_1/G6P_1-epimerase"/>
</dbReference>
<gene>
    <name evidence="4" type="ORF">N7603_04290</name>
</gene>
<keyword evidence="5" id="KW-1185">Reference proteome</keyword>
<dbReference type="InterPro" id="IPR018052">
    <property type="entry name" value="Ald1_epimerase_CS"/>
</dbReference>
<evidence type="ECO:0000256" key="2">
    <source>
        <dbReference type="ARBA" id="ARBA00032300"/>
    </source>
</evidence>
<evidence type="ECO:0000256" key="1">
    <source>
        <dbReference type="ARBA" id="ARBA00014165"/>
    </source>
</evidence>
<evidence type="ECO:0000313" key="4">
    <source>
        <dbReference type="EMBL" id="MCU0104870.1"/>
    </source>
</evidence>
<name>A0ABT2PVL1_9MOLU</name>
<evidence type="ECO:0000313" key="5">
    <source>
        <dbReference type="Proteomes" id="UP001209076"/>
    </source>
</evidence>
<dbReference type="Gene3D" id="2.70.98.10">
    <property type="match status" value="1"/>
</dbReference>
<dbReference type="PROSITE" id="PS00545">
    <property type="entry name" value="ALDOSE_1_EPIMERASE"/>
    <property type="match status" value="1"/>
</dbReference>
<dbReference type="EMBL" id="JAOEGN010000006">
    <property type="protein sequence ID" value="MCU0104870.1"/>
    <property type="molecule type" value="Genomic_DNA"/>
</dbReference>
<proteinExistence type="predicted"/>
<sequence>MNRFITIENKYLKVIISTLGAGIYQIYLKSDEEIPVLVTTSNPEDYLTSSNYYGKSIGRTSGRLFGPTYTLNQQSYPVECNPNQSFMLHGGKQGIFAQTFEITTQKKNEVILSYLDPASLTFPGDLFVHVLYRVMDKTLHIEYRANAVEDTLCNLTNHTYFNLNIEGGTILDHELMLNADTYNVLDDHYRLIKQADVNDTPFDFKQLKRLRNGVLSLINTTQKGLDHCFILNSNPLVGRLYDPKSKRGLNVYSDYPSVVIYTHNFSSKKALNSSVPHGIHSSITFECQYEPDGIHHPELHSAILKKDEPYQHFIDFEFEF</sequence>
<dbReference type="InterPro" id="IPR014718">
    <property type="entry name" value="GH-type_carb-bd"/>
</dbReference>
<dbReference type="RefSeq" id="WP_262096125.1">
    <property type="nucleotide sequence ID" value="NZ_JAOEGN010000006.1"/>
</dbReference>
<dbReference type="InterPro" id="IPR011013">
    <property type="entry name" value="Gal_mutarotase_sf_dom"/>
</dbReference>
<comment type="caution">
    <text evidence="4">The sequence shown here is derived from an EMBL/GenBank/DDBJ whole genome shotgun (WGS) entry which is preliminary data.</text>
</comment>
<protein>
    <recommendedName>
        <fullName evidence="1">Aldose 1-epimerase</fullName>
    </recommendedName>
    <alternativeName>
        <fullName evidence="3">Galactose mutarotase</fullName>
    </alternativeName>
    <alternativeName>
        <fullName evidence="2">Type-1 mutarotase</fullName>
    </alternativeName>
</protein>
<dbReference type="PANTHER" id="PTHR10091:SF0">
    <property type="entry name" value="GALACTOSE MUTAROTASE"/>
    <property type="match status" value="1"/>
</dbReference>
<dbReference type="Proteomes" id="UP001209076">
    <property type="component" value="Unassembled WGS sequence"/>
</dbReference>
<dbReference type="SUPFAM" id="SSF74650">
    <property type="entry name" value="Galactose mutarotase-like"/>
    <property type="match status" value="1"/>
</dbReference>
<accession>A0ABT2PVL1</accession>
<dbReference type="PANTHER" id="PTHR10091">
    <property type="entry name" value="ALDOSE-1-EPIMERASE"/>
    <property type="match status" value="1"/>
</dbReference>
<dbReference type="Pfam" id="PF01263">
    <property type="entry name" value="Aldose_epim"/>
    <property type="match status" value="1"/>
</dbReference>
<evidence type="ECO:0000256" key="3">
    <source>
        <dbReference type="ARBA" id="ARBA00033373"/>
    </source>
</evidence>